<gene>
    <name evidence="2" type="ORF">OCV88_02235</name>
</gene>
<comment type="caution">
    <text evidence="2">The sequence shown here is derived from an EMBL/GenBank/DDBJ whole genome shotgun (WGS) entry which is preliminary data.</text>
</comment>
<dbReference type="EMBL" id="JAOQJQ010000001">
    <property type="protein sequence ID" value="MCU6761154.1"/>
    <property type="molecule type" value="Genomic_DNA"/>
</dbReference>
<organism evidence="2 3">
    <name type="scientific">Brotonthovivens ammoniilytica</name>
    <dbReference type="NCBI Taxonomy" id="2981725"/>
    <lineage>
        <taxon>Bacteria</taxon>
        <taxon>Bacillati</taxon>
        <taxon>Bacillota</taxon>
        <taxon>Clostridia</taxon>
        <taxon>Lachnospirales</taxon>
        <taxon>Lachnospiraceae</taxon>
        <taxon>Brotonthovivens</taxon>
    </lineage>
</organism>
<evidence type="ECO:0000313" key="2">
    <source>
        <dbReference type="EMBL" id="MCU6761154.1"/>
    </source>
</evidence>
<reference evidence="2 3" key="1">
    <citation type="journal article" date="2021" name="ISME Commun">
        <title>Automated analysis of genomic sequences facilitates high-throughput and comprehensive description of bacteria.</title>
        <authorList>
            <person name="Hitch T.C.A."/>
        </authorList>
    </citation>
    <scope>NUCLEOTIDE SEQUENCE [LARGE SCALE GENOMIC DNA]</scope>
    <source>
        <strain evidence="2 3">Sanger_109</strain>
    </source>
</reference>
<dbReference type="Proteomes" id="UP001652442">
    <property type="component" value="Unassembled WGS sequence"/>
</dbReference>
<evidence type="ECO:0000313" key="3">
    <source>
        <dbReference type="Proteomes" id="UP001652442"/>
    </source>
</evidence>
<dbReference type="RefSeq" id="WP_262590603.1">
    <property type="nucleotide sequence ID" value="NZ_JAOQJQ010000001.1"/>
</dbReference>
<sequence>MRRLIQDGDSVYMIDEACMKKKEEQERLKEMQWQRQREKKVKQISDRKQM</sequence>
<keyword evidence="3" id="KW-1185">Reference proteome</keyword>
<proteinExistence type="predicted"/>
<feature type="region of interest" description="Disordered" evidence="1">
    <location>
        <begin position="31"/>
        <end position="50"/>
    </location>
</feature>
<evidence type="ECO:0000256" key="1">
    <source>
        <dbReference type="SAM" id="MobiDB-lite"/>
    </source>
</evidence>
<name>A0ABT2TG36_9FIRM</name>
<accession>A0ABT2TG36</accession>
<protein>
    <submittedName>
        <fullName evidence="2">Uncharacterized protein</fullName>
    </submittedName>
</protein>